<dbReference type="InterPro" id="IPR036770">
    <property type="entry name" value="Ankyrin_rpt-contain_sf"/>
</dbReference>
<reference evidence="2 3" key="1">
    <citation type="submission" date="2014-04" db="EMBL/GenBank/DDBJ databases">
        <authorList>
            <consortium name="DOE Joint Genome Institute"/>
            <person name="Kuo A."/>
            <person name="Martino E."/>
            <person name="Perotto S."/>
            <person name="Kohler A."/>
            <person name="Nagy L.G."/>
            <person name="Floudas D."/>
            <person name="Copeland A."/>
            <person name="Barry K.W."/>
            <person name="Cichocki N."/>
            <person name="Veneault-Fourrey C."/>
            <person name="LaButti K."/>
            <person name="Lindquist E.A."/>
            <person name="Lipzen A."/>
            <person name="Lundell T."/>
            <person name="Morin E."/>
            <person name="Murat C."/>
            <person name="Sun H."/>
            <person name="Tunlid A."/>
            <person name="Henrissat B."/>
            <person name="Grigoriev I.V."/>
            <person name="Hibbett D.S."/>
            <person name="Martin F."/>
            <person name="Nordberg H.P."/>
            <person name="Cantor M.N."/>
            <person name="Hua S.X."/>
        </authorList>
    </citation>
    <scope>NUCLEOTIDE SEQUENCE [LARGE SCALE GENOMIC DNA]</scope>
    <source>
        <strain evidence="2 3">Zn</strain>
    </source>
</reference>
<feature type="repeat" description="ANK" evidence="1">
    <location>
        <begin position="101"/>
        <end position="134"/>
    </location>
</feature>
<dbReference type="Gene3D" id="1.25.40.20">
    <property type="entry name" value="Ankyrin repeat-containing domain"/>
    <property type="match status" value="2"/>
</dbReference>
<dbReference type="OrthoDB" id="341259at2759"/>
<dbReference type="Pfam" id="PF12796">
    <property type="entry name" value="Ank_2"/>
    <property type="match status" value="3"/>
</dbReference>
<accession>A0A0C3GY83</accession>
<dbReference type="STRING" id="913774.A0A0C3GY83"/>
<dbReference type="PROSITE" id="PS50297">
    <property type="entry name" value="ANK_REP_REGION"/>
    <property type="match status" value="3"/>
</dbReference>
<dbReference type="AlphaFoldDB" id="A0A0C3GY83"/>
<keyword evidence="1" id="KW-0040">ANK repeat</keyword>
<evidence type="ECO:0000313" key="3">
    <source>
        <dbReference type="Proteomes" id="UP000054321"/>
    </source>
</evidence>
<dbReference type="InterPro" id="IPR002110">
    <property type="entry name" value="Ankyrin_rpt"/>
</dbReference>
<gene>
    <name evidence="2" type="ORF">OIDMADRAFT_163228</name>
</gene>
<keyword evidence="3" id="KW-1185">Reference proteome</keyword>
<dbReference type="Proteomes" id="UP000054321">
    <property type="component" value="Unassembled WGS sequence"/>
</dbReference>
<dbReference type="InParanoid" id="A0A0C3GY83"/>
<evidence type="ECO:0000256" key="1">
    <source>
        <dbReference type="PROSITE-ProRule" id="PRU00023"/>
    </source>
</evidence>
<sequence length="369" mass="40165">MTAFHRAVRCSNVPVLEYFIGLGEDVNSVSGDYPWTSLHHCCRSGNVATAKSLLAHGADIEKLVPADSKSTIHKAVKDNNIPLIELLLMKNPELLEEKDKDGYTPLHLSLLVPTQDAALTFLLQRGADISARIPNGETALMVAAWKNHKDGALKLIERSKALSDGKCPIIFEKGTKGWTSLHYAARWNTDTYIIKLLLSNDAEVNAVEENEVTPLGYAAEQGRLEAIRVLIAAGANIDAKDQWGRTAIMRAIKAKHVQAGQLLIELGASVLEKSYQYSMSALIFAVTWTDSVPLVEALLKAGAAIDDLDNEECNPLTRAAVNGNRTIFEFLLAQGGKPDVIDILGQQPLQRAARISSEKGVRILLDAKA</sequence>
<proteinExistence type="predicted"/>
<dbReference type="PANTHER" id="PTHR24133">
    <property type="entry name" value="ANKYRIN DOMAIN-CONTAINING"/>
    <property type="match status" value="1"/>
</dbReference>
<evidence type="ECO:0000313" key="2">
    <source>
        <dbReference type="EMBL" id="KIN01081.1"/>
    </source>
</evidence>
<feature type="repeat" description="ANK" evidence="1">
    <location>
        <begin position="1"/>
        <end position="31"/>
    </location>
</feature>
<dbReference type="HOGENOM" id="CLU_751345_0_0_1"/>
<dbReference type="InterPro" id="IPR052391">
    <property type="entry name" value="E3_Ligase-Neurotoxin"/>
</dbReference>
<dbReference type="SUPFAM" id="SSF48403">
    <property type="entry name" value="Ankyrin repeat"/>
    <property type="match status" value="1"/>
</dbReference>
<name>A0A0C3GY83_OIDMZ</name>
<reference evidence="3" key="2">
    <citation type="submission" date="2015-01" db="EMBL/GenBank/DDBJ databases">
        <title>Evolutionary Origins and Diversification of the Mycorrhizal Mutualists.</title>
        <authorList>
            <consortium name="DOE Joint Genome Institute"/>
            <consortium name="Mycorrhizal Genomics Consortium"/>
            <person name="Kohler A."/>
            <person name="Kuo A."/>
            <person name="Nagy L.G."/>
            <person name="Floudas D."/>
            <person name="Copeland A."/>
            <person name="Barry K.W."/>
            <person name="Cichocki N."/>
            <person name="Veneault-Fourrey C."/>
            <person name="LaButti K."/>
            <person name="Lindquist E.A."/>
            <person name="Lipzen A."/>
            <person name="Lundell T."/>
            <person name="Morin E."/>
            <person name="Murat C."/>
            <person name="Riley R."/>
            <person name="Ohm R."/>
            <person name="Sun H."/>
            <person name="Tunlid A."/>
            <person name="Henrissat B."/>
            <person name="Grigoriev I.V."/>
            <person name="Hibbett D.S."/>
            <person name="Martin F."/>
        </authorList>
    </citation>
    <scope>NUCLEOTIDE SEQUENCE [LARGE SCALE GENOMIC DNA]</scope>
    <source>
        <strain evidence="3">Zn</strain>
    </source>
</reference>
<feature type="non-terminal residue" evidence="2">
    <location>
        <position position="369"/>
    </location>
</feature>
<feature type="repeat" description="ANK" evidence="1">
    <location>
        <begin position="210"/>
        <end position="242"/>
    </location>
</feature>
<organism evidence="2 3">
    <name type="scientific">Oidiodendron maius (strain Zn)</name>
    <dbReference type="NCBI Taxonomy" id="913774"/>
    <lineage>
        <taxon>Eukaryota</taxon>
        <taxon>Fungi</taxon>
        <taxon>Dikarya</taxon>
        <taxon>Ascomycota</taxon>
        <taxon>Pezizomycotina</taxon>
        <taxon>Leotiomycetes</taxon>
        <taxon>Leotiomycetes incertae sedis</taxon>
        <taxon>Myxotrichaceae</taxon>
        <taxon>Oidiodendron</taxon>
    </lineage>
</organism>
<dbReference type="EMBL" id="KN832876">
    <property type="protein sequence ID" value="KIN01081.1"/>
    <property type="molecule type" value="Genomic_DNA"/>
</dbReference>
<dbReference type="SMART" id="SM00248">
    <property type="entry name" value="ANK"/>
    <property type="match status" value="10"/>
</dbReference>
<dbReference type="PROSITE" id="PS50088">
    <property type="entry name" value="ANK_REPEAT"/>
    <property type="match status" value="4"/>
</dbReference>
<feature type="repeat" description="ANK" evidence="1">
    <location>
        <begin position="176"/>
        <end position="209"/>
    </location>
</feature>
<dbReference type="PANTHER" id="PTHR24133:SF40">
    <property type="entry name" value="ANKYRIN REPEAT DOMAIN 44"/>
    <property type="match status" value="1"/>
</dbReference>
<protein>
    <submittedName>
        <fullName evidence="2">Uncharacterized protein</fullName>
    </submittedName>
</protein>